<gene>
    <name evidence="1" type="ORF">EYF80_059423</name>
</gene>
<protein>
    <submittedName>
        <fullName evidence="1">Uncharacterized protein</fullName>
    </submittedName>
</protein>
<sequence length="52" mass="5872">MFPPETPPCAESRVNKWPEVLWRCPSSRSSSRLTAAALSRAHKDLSVHLRDP</sequence>
<evidence type="ECO:0000313" key="1">
    <source>
        <dbReference type="EMBL" id="TNN30427.1"/>
    </source>
</evidence>
<keyword evidence="2" id="KW-1185">Reference proteome</keyword>
<dbReference type="Proteomes" id="UP000314294">
    <property type="component" value="Unassembled WGS sequence"/>
</dbReference>
<proteinExistence type="predicted"/>
<comment type="caution">
    <text evidence="1">The sequence shown here is derived from an EMBL/GenBank/DDBJ whole genome shotgun (WGS) entry which is preliminary data.</text>
</comment>
<name>A0A4Z2ENA7_9TELE</name>
<dbReference type="EMBL" id="SRLO01004495">
    <property type="protein sequence ID" value="TNN30427.1"/>
    <property type="molecule type" value="Genomic_DNA"/>
</dbReference>
<dbReference type="AlphaFoldDB" id="A0A4Z2ENA7"/>
<evidence type="ECO:0000313" key="2">
    <source>
        <dbReference type="Proteomes" id="UP000314294"/>
    </source>
</evidence>
<organism evidence="1 2">
    <name type="scientific">Liparis tanakae</name>
    <name type="common">Tanaka's snailfish</name>
    <dbReference type="NCBI Taxonomy" id="230148"/>
    <lineage>
        <taxon>Eukaryota</taxon>
        <taxon>Metazoa</taxon>
        <taxon>Chordata</taxon>
        <taxon>Craniata</taxon>
        <taxon>Vertebrata</taxon>
        <taxon>Euteleostomi</taxon>
        <taxon>Actinopterygii</taxon>
        <taxon>Neopterygii</taxon>
        <taxon>Teleostei</taxon>
        <taxon>Neoteleostei</taxon>
        <taxon>Acanthomorphata</taxon>
        <taxon>Eupercaria</taxon>
        <taxon>Perciformes</taxon>
        <taxon>Cottioidei</taxon>
        <taxon>Cottales</taxon>
        <taxon>Liparidae</taxon>
        <taxon>Liparis</taxon>
    </lineage>
</organism>
<accession>A0A4Z2ENA7</accession>
<reference evidence="1 2" key="1">
    <citation type="submission" date="2019-03" db="EMBL/GenBank/DDBJ databases">
        <title>First draft genome of Liparis tanakae, snailfish: a comprehensive survey of snailfish specific genes.</title>
        <authorList>
            <person name="Kim W."/>
            <person name="Song I."/>
            <person name="Jeong J.-H."/>
            <person name="Kim D."/>
            <person name="Kim S."/>
            <person name="Ryu S."/>
            <person name="Song J.Y."/>
            <person name="Lee S.K."/>
        </authorList>
    </citation>
    <scope>NUCLEOTIDE SEQUENCE [LARGE SCALE GENOMIC DNA]</scope>
    <source>
        <tissue evidence="1">Muscle</tissue>
    </source>
</reference>